<dbReference type="Proteomes" id="UP000604046">
    <property type="component" value="Unassembled WGS sequence"/>
</dbReference>
<evidence type="ECO:0000313" key="2">
    <source>
        <dbReference type="EMBL" id="CAE7418878.1"/>
    </source>
</evidence>
<feature type="compositionally biased region" description="Basic and acidic residues" evidence="1">
    <location>
        <begin position="54"/>
        <end position="67"/>
    </location>
</feature>
<feature type="compositionally biased region" description="Polar residues" evidence="1">
    <location>
        <begin position="8"/>
        <end position="28"/>
    </location>
</feature>
<keyword evidence="3" id="KW-1185">Reference proteome</keyword>
<dbReference type="OrthoDB" id="445674at2759"/>
<evidence type="ECO:0008006" key="4">
    <source>
        <dbReference type="Google" id="ProtNLM"/>
    </source>
</evidence>
<comment type="caution">
    <text evidence="2">The sequence shown here is derived from an EMBL/GenBank/DDBJ whole genome shotgun (WGS) entry which is preliminary data.</text>
</comment>
<organism evidence="2 3">
    <name type="scientific">Symbiodinium natans</name>
    <dbReference type="NCBI Taxonomy" id="878477"/>
    <lineage>
        <taxon>Eukaryota</taxon>
        <taxon>Sar</taxon>
        <taxon>Alveolata</taxon>
        <taxon>Dinophyceae</taxon>
        <taxon>Suessiales</taxon>
        <taxon>Symbiodiniaceae</taxon>
        <taxon>Symbiodinium</taxon>
    </lineage>
</organism>
<reference evidence="2" key="1">
    <citation type="submission" date="2021-02" db="EMBL/GenBank/DDBJ databases">
        <authorList>
            <person name="Dougan E. K."/>
            <person name="Rhodes N."/>
            <person name="Thang M."/>
            <person name="Chan C."/>
        </authorList>
    </citation>
    <scope>NUCLEOTIDE SEQUENCE</scope>
</reference>
<proteinExistence type="predicted"/>
<accession>A0A812R3B0</accession>
<dbReference type="AlphaFoldDB" id="A0A812R3B0"/>
<sequence>MPHLSAPQVLSQPLSASPWHSDSASTAAETPPADEDRGIHRKQVKFSEGDGTSEDVRQPRSDQAERDKTLATRCVSVLNATTVRKDGKETGPDIDPVQLQRKVYQSIRLLRACSFCGNDIELTLAYACVYFRRVLPSLIHRVGNTEAVHIIVLLIYIAHSFVLDESCPMGEWHKYVFKKYCSVKKMDAALFRILLLLDWRLMVKEEEQAMLLRALRPNKEQL</sequence>
<feature type="region of interest" description="Disordered" evidence="1">
    <location>
        <begin position="1"/>
        <end position="67"/>
    </location>
</feature>
<gene>
    <name evidence="2" type="ORF">SNAT2548_LOCUS22779</name>
</gene>
<name>A0A812R3B0_9DINO</name>
<protein>
    <recommendedName>
        <fullName evidence="4">Cyclin N-terminal domain-containing protein</fullName>
    </recommendedName>
</protein>
<dbReference type="EMBL" id="CAJNDS010002299">
    <property type="protein sequence ID" value="CAE7418878.1"/>
    <property type="molecule type" value="Genomic_DNA"/>
</dbReference>
<evidence type="ECO:0000256" key="1">
    <source>
        <dbReference type="SAM" id="MobiDB-lite"/>
    </source>
</evidence>
<evidence type="ECO:0000313" key="3">
    <source>
        <dbReference type="Proteomes" id="UP000604046"/>
    </source>
</evidence>